<dbReference type="SUPFAM" id="SSF81923">
    <property type="entry name" value="Double Clp-N motif"/>
    <property type="match status" value="1"/>
</dbReference>
<comment type="caution">
    <text evidence="7">The sequence shown here is derived from an EMBL/GenBank/DDBJ whole genome shotgun (WGS) entry which is preliminary data.</text>
</comment>
<dbReference type="InterPro" id="IPR027417">
    <property type="entry name" value="P-loop_NTPase"/>
</dbReference>
<dbReference type="Pfam" id="PF17871">
    <property type="entry name" value="AAA_lid_9"/>
    <property type="match status" value="1"/>
</dbReference>
<reference evidence="7 8" key="1">
    <citation type="submission" date="2016-07" db="EMBL/GenBank/DDBJ databases">
        <title>Draft genome of Scalindua rubra, obtained from a brine-seawater interface in the Red Sea, sheds light on salt adaptation in anammox bacteria.</title>
        <authorList>
            <person name="Speth D.R."/>
            <person name="Lagkouvardos I."/>
            <person name="Wang Y."/>
            <person name="Qian P.-Y."/>
            <person name="Dutilh B.E."/>
            <person name="Jetten M.S."/>
        </authorList>
    </citation>
    <scope>NUCLEOTIDE SEQUENCE [LARGE SCALE GENOMIC DNA]</scope>
    <source>
        <strain evidence="7">BSI-1</strain>
    </source>
</reference>
<dbReference type="Gene3D" id="1.10.1780.10">
    <property type="entry name" value="Clp, N-terminal domain"/>
    <property type="match status" value="1"/>
</dbReference>
<keyword evidence="1 5" id="KW-0677">Repeat</keyword>
<dbReference type="GO" id="GO:0005524">
    <property type="term" value="F:ATP binding"/>
    <property type="evidence" value="ECO:0007669"/>
    <property type="project" value="UniProtKB-KW"/>
</dbReference>
<dbReference type="Gene3D" id="3.40.50.300">
    <property type="entry name" value="P-loop containing nucleotide triphosphate hydrolases"/>
    <property type="match status" value="2"/>
</dbReference>
<keyword evidence="4" id="KW-0143">Chaperone</keyword>
<evidence type="ECO:0000256" key="2">
    <source>
        <dbReference type="ARBA" id="ARBA00022741"/>
    </source>
</evidence>
<sequence length="819" mass="91362">MLQKHIRYCTKKVLDAINIGTMELVNMRRNVFTTEFLLLGLLVQNDSSIIAIIEQLKLDTEGIKKRLMDGIFASIDSQASNIPSTGNIQLVISSDVEEVFEFASQESKRMGDKLISTEALFIALFNPQAGNTGEIIRGAGLELDRVRTAVEEIRGGRKVVNQDDESKLDVLKEYTVDLIELARKGELDPVIGRENEIERVIQILSRRKKNNPVLIGEAGVGKTVIVEGLAQQIVAAEVPQSLLPKRILSIDMAALIAGAGVRGEFEGRLKSIRDSIIDAGGRIILFIDELHTVVGVGGGSGAGGMGAPDILKPAMARGQLQLIGATTYDDYRKFIESDRALARRFQTVSISEPGIEETKNILEGLKPYYEKHHNIDYTSESIDAAARLSDRYITDRAQPDKAIDLLDEAGSKKHLEMHYTPPDIKKLENEKRAHTALKMEAFERRDFEESTKHHAELQVIEKLIASEKEKWQKELKSKDSSVTSEDIAKIVSSWTGIPASRMLETEAEKLAHMEEKIHERIVAQEAAVKAIADAIRRNRAGLREVSRPIGAFLFLGPTGVGKTELAKTLAEFLFDDETRIVRLDMSEYMERHEVAKLIGAPPGYVGYGEGGQLTEKIKRVPYAVLLLDEIEKAHPDVFNMLLQVFDEGRLTDAQGHVISFRNTIIIGTSNIGSEKLAEKHEIGFKAGPGIISHDEAKDLVLSEVKKYFKPEFLNRLDDMIVFHSLTKEHISRILDILLKRLIKRLEEEGISLEIGAEIKEKLAADGYDPKYGARPLKRAIEREIENKLSLSIVNRQFQSGDKVRATLQDKEIAFEKIST</sequence>
<accession>A0A1E3X4L0</accession>
<feature type="domain" description="Clp R" evidence="6">
    <location>
        <begin position="6"/>
        <end position="156"/>
    </location>
</feature>
<dbReference type="CDD" id="cd00009">
    <property type="entry name" value="AAA"/>
    <property type="match status" value="1"/>
</dbReference>
<dbReference type="PATRIC" id="fig|1872076.5.peg.5185"/>
<dbReference type="InterPro" id="IPR003593">
    <property type="entry name" value="AAA+_ATPase"/>
</dbReference>
<dbReference type="PANTHER" id="PTHR11638:SF18">
    <property type="entry name" value="HEAT SHOCK PROTEIN 104"/>
    <property type="match status" value="1"/>
</dbReference>
<dbReference type="FunFam" id="3.40.50.300:FF:000025">
    <property type="entry name" value="ATP-dependent Clp protease subunit"/>
    <property type="match status" value="1"/>
</dbReference>
<evidence type="ECO:0000256" key="5">
    <source>
        <dbReference type="PROSITE-ProRule" id="PRU01251"/>
    </source>
</evidence>
<gene>
    <name evidence="7" type="primary">clpB_2</name>
    <name evidence="7" type="ORF">SCARUB_04334</name>
</gene>
<keyword evidence="7" id="KW-0645">Protease</keyword>
<dbReference type="GO" id="GO:0006508">
    <property type="term" value="P:proteolysis"/>
    <property type="evidence" value="ECO:0007669"/>
    <property type="project" value="UniProtKB-KW"/>
</dbReference>
<protein>
    <submittedName>
        <fullName evidence="7">ATP-dependent protease Clp (Chain B)</fullName>
        <ecNumber evidence="7">3.4.21.-</ecNumber>
    </submittedName>
</protein>
<dbReference type="GO" id="GO:0008233">
    <property type="term" value="F:peptidase activity"/>
    <property type="evidence" value="ECO:0007669"/>
    <property type="project" value="UniProtKB-KW"/>
</dbReference>
<dbReference type="SMART" id="SM01086">
    <property type="entry name" value="ClpB_D2-small"/>
    <property type="match status" value="1"/>
</dbReference>
<dbReference type="InterPro" id="IPR050130">
    <property type="entry name" value="ClpA_ClpB"/>
</dbReference>
<dbReference type="InterPro" id="IPR001270">
    <property type="entry name" value="ClpA/B"/>
</dbReference>
<dbReference type="EMBL" id="MAYW01000209">
    <property type="protein sequence ID" value="ODS30548.1"/>
    <property type="molecule type" value="Genomic_DNA"/>
</dbReference>
<dbReference type="InterPro" id="IPR003959">
    <property type="entry name" value="ATPase_AAA_core"/>
</dbReference>
<dbReference type="Pfam" id="PF02861">
    <property type="entry name" value="Clp_N"/>
    <property type="match status" value="1"/>
</dbReference>
<dbReference type="PROSITE" id="PS51903">
    <property type="entry name" value="CLP_R"/>
    <property type="match status" value="1"/>
</dbReference>
<dbReference type="SUPFAM" id="SSF52540">
    <property type="entry name" value="P-loop containing nucleoside triphosphate hydrolases"/>
    <property type="match status" value="2"/>
</dbReference>
<dbReference type="InterPro" id="IPR004176">
    <property type="entry name" value="Clp_R_N"/>
</dbReference>
<evidence type="ECO:0000256" key="3">
    <source>
        <dbReference type="ARBA" id="ARBA00022840"/>
    </source>
</evidence>
<dbReference type="GO" id="GO:0016887">
    <property type="term" value="F:ATP hydrolysis activity"/>
    <property type="evidence" value="ECO:0007669"/>
    <property type="project" value="InterPro"/>
</dbReference>
<dbReference type="InterPro" id="IPR041546">
    <property type="entry name" value="ClpA/ClpB_AAA_lid"/>
</dbReference>
<evidence type="ECO:0000259" key="6">
    <source>
        <dbReference type="PROSITE" id="PS51903"/>
    </source>
</evidence>
<evidence type="ECO:0000256" key="4">
    <source>
        <dbReference type="ARBA" id="ARBA00023186"/>
    </source>
</evidence>
<dbReference type="GO" id="GO:0034605">
    <property type="term" value="P:cellular response to heat"/>
    <property type="evidence" value="ECO:0007669"/>
    <property type="project" value="TreeGrafter"/>
</dbReference>
<dbReference type="Proteomes" id="UP000094056">
    <property type="component" value="Unassembled WGS sequence"/>
</dbReference>
<dbReference type="EC" id="3.4.21.-" evidence="7"/>
<dbReference type="Pfam" id="PF10431">
    <property type="entry name" value="ClpB_D2-small"/>
    <property type="match status" value="1"/>
</dbReference>
<dbReference type="AlphaFoldDB" id="A0A1E3X4L0"/>
<dbReference type="Pfam" id="PF07724">
    <property type="entry name" value="AAA_2"/>
    <property type="match status" value="1"/>
</dbReference>
<dbReference type="SMART" id="SM00382">
    <property type="entry name" value="AAA"/>
    <property type="match status" value="2"/>
</dbReference>
<dbReference type="PRINTS" id="PR00300">
    <property type="entry name" value="CLPPROTEASEA"/>
</dbReference>
<keyword evidence="3" id="KW-0067">ATP-binding</keyword>
<dbReference type="Pfam" id="PF00004">
    <property type="entry name" value="AAA"/>
    <property type="match status" value="1"/>
</dbReference>
<evidence type="ECO:0000313" key="8">
    <source>
        <dbReference type="Proteomes" id="UP000094056"/>
    </source>
</evidence>
<dbReference type="CDD" id="cd19499">
    <property type="entry name" value="RecA-like_ClpB_Hsp104-like"/>
    <property type="match status" value="1"/>
</dbReference>
<evidence type="ECO:0000313" key="7">
    <source>
        <dbReference type="EMBL" id="ODS30548.1"/>
    </source>
</evidence>
<organism evidence="7 8">
    <name type="scientific">Candidatus Scalindua rubra</name>
    <dbReference type="NCBI Taxonomy" id="1872076"/>
    <lineage>
        <taxon>Bacteria</taxon>
        <taxon>Pseudomonadati</taxon>
        <taxon>Planctomycetota</taxon>
        <taxon>Candidatus Brocadiia</taxon>
        <taxon>Candidatus Brocadiales</taxon>
        <taxon>Candidatus Scalinduaceae</taxon>
        <taxon>Candidatus Scalindua</taxon>
    </lineage>
</organism>
<proteinExistence type="predicted"/>
<dbReference type="GO" id="GO:0005737">
    <property type="term" value="C:cytoplasm"/>
    <property type="evidence" value="ECO:0007669"/>
    <property type="project" value="TreeGrafter"/>
</dbReference>
<dbReference type="InterPro" id="IPR019489">
    <property type="entry name" value="Clp_ATPase_C"/>
</dbReference>
<evidence type="ECO:0000256" key="1">
    <source>
        <dbReference type="ARBA" id="ARBA00022737"/>
    </source>
</evidence>
<dbReference type="Gene3D" id="1.10.8.60">
    <property type="match status" value="2"/>
</dbReference>
<dbReference type="InterPro" id="IPR036628">
    <property type="entry name" value="Clp_N_dom_sf"/>
</dbReference>
<keyword evidence="2" id="KW-0547">Nucleotide-binding</keyword>
<keyword evidence="7" id="KW-0378">Hydrolase</keyword>
<dbReference type="PANTHER" id="PTHR11638">
    <property type="entry name" value="ATP-DEPENDENT CLP PROTEASE"/>
    <property type="match status" value="1"/>
</dbReference>
<name>A0A1E3X4L0_9BACT</name>
<dbReference type="Gene3D" id="4.10.860.10">
    <property type="entry name" value="UVR domain"/>
    <property type="match status" value="1"/>
</dbReference>